<keyword evidence="3" id="KW-1133">Transmembrane helix</keyword>
<evidence type="ECO:0000313" key="4">
    <source>
        <dbReference type="EMBL" id="QEG36863.1"/>
    </source>
</evidence>
<dbReference type="Gene3D" id="2.40.50.100">
    <property type="match status" value="1"/>
</dbReference>
<reference evidence="4 5" key="1">
    <citation type="submission" date="2019-08" db="EMBL/GenBank/DDBJ databases">
        <title>Deep-cultivation of Planctomycetes and their phenomic and genomic characterization uncovers novel biology.</title>
        <authorList>
            <person name="Wiegand S."/>
            <person name="Jogler M."/>
            <person name="Boedeker C."/>
            <person name="Pinto D."/>
            <person name="Vollmers J."/>
            <person name="Rivas-Marin E."/>
            <person name="Kohn T."/>
            <person name="Peeters S.H."/>
            <person name="Heuer A."/>
            <person name="Rast P."/>
            <person name="Oberbeckmann S."/>
            <person name="Bunk B."/>
            <person name="Jeske O."/>
            <person name="Meyerdierks A."/>
            <person name="Storesund J.E."/>
            <person name="Kallscheuer N."/>
            <person name="Luecker S."/>
            <person name="Lage O.M."/>
            <person name="Pohl T."/>
            <person name="Merkel B.J."/>
            <person name="Hornburger P."/>
            <person name="Mueller R.-W."/>
            <person name="Bruemmer F."/>
            <person name="Labrenz M."/>
            <person name="Spormann A.M."/>
            <person name="Op den Camp H."/>
            <person name="Overmann J."/>
            <person name="Amann R."/>
            <person name="Jetten M.S.M."/>
            <person name="Mascher T."/>
            <person name="Medema M.H."/>
            <person name="Devos D.P."/>
            <person name="Kaster A.-K."/>
            <person name="Ovreas L."/>
            <person name="Rohde M."/>
            <person name="Galperin M.Y."/>
            <person name="Jogler C."/>
        </authorList>
    </citation>
    <scope>NUCLEOTIDE SEQUENCE [LARGE SCALE GENOMIC DNA]</scope>
    <source>
        <strain evidence="4 5">Pr1d</strain>
    </source>
</reference>
<evidence type="ECO:0000256" key="3">
    <source>
        <dbReference type="SAM" id="Phobius"/>
    </source>
</evidence>
<keyword evidence="3" id="KW-0812">Transmembrane</keyword>
<evidence type="ECO:0000256" key="1">
    <source>
        <dbReference type="ARBA" id="ARBA00022448"/>
    </source>
</evidence>
<dbReference type="Gene3D" id="1.10.287.470">
    <property type="entry name" value="Helix hairpin bin"/>
    <property type="match status" value="1"/>
</dbReference>
<dbReference type="InterPro" id="IPR051909">
    <property type="entry name" value="MFP_Cation_Efflux"/>
</dbReference>
<dbReference type="EMBL" id="CP042913">
    <property type="protein sequence ID" value="QEG36863.1"/>
    <property type="molecule type" value="Genomic_DNA"/>
</dbReference>
<protein>
    <submittedName>
        <fullName evidence="4">HlyD family secretion protein</fullName>
    </submittedName>
</protein>
<dbReference type="Proteomes" id="UP000323917">
    <property type="component" value="Chromosome"/>
</dbReference>
<gene>
    <name evidence="4" type="ORF">Pr1d_42000</name>
</gene>
<name>A0A5B9QSG8_9BACT</name>
<organism evidence="4 5">
    <name type="scientific">Bythopirellula goksoeyrii</name>
    <dbReference type="NCBI Taxonomy" id="1400387"/>
    <lineage>
        <taxon>Bacteria</taxon>
        <taxon>Pseudomonadati</taxon>
        <taxon>Planctomycetota</taxon>
        <taxon>Planctomycetia</taxon>
        <taxon>Pirellulales</taxon>
        <taxon>Lacipirellulaceae</taxon>
        <taxon>Bythopirellula</taxon>
    </lineage>
</organism>
<evidence type="ECO:0000256" key="2">
    <source>
        <dbReference type="SAM" id="MobiDB-lite"/>
    </source>
</evidence>
<keyword evidence="3" id="KW-0472">Membrane</keyword>
<dbReference type="PANTHER" id="PTHR30097">
    <property type="entry name" value="CATION EFFLUX SYSTEM PROTEIN CUSB"/>
    <property type="match status" value="1"/>
</dbReference>
<accession>A0A5B9QSG8</accession>
<dbReference type="GO" id="GO:0015679">
    <property type="term" value="P:plasma membrane copper ion transport"/>
    <property type="evidence" value="ECO:0007669"/>
    <property type="project" value="TreeGrafter"/>
</dbReference>
<sequence length="492" mass="55194">MLRKQKLMHMSNPKNQPSKNSWRFLLGVCFAIIVFAVFIDPEGWLPSSSNKEDPVKQASSAADHDDEHDREPHQEHDEEHDREHEDEHGHDHADHNEAASIELSKNGLKNIGFEPFTIEPTRYDKRLTLPAIVVERPGRSQIHVTAPLTGLITEIFSVNGEAVTADQPLFEMRLTHEELVAAQREYLRTSENLAVVDREIERLKSLDAGVIAGRRVLEQEYEKQKLEASLRAESQAMLLHGLTEKQVAQIRDTGRLLKNITVHAPDHIHSEDNCVDDHPYQIQKLNVAPGEHVEVGQELAVLADHCELHLEGLAFEDDVPAIRQAAEAGRKISASLLVDDSPESTLNDLEILYVADQINPETRAFKFYLSLPNRVALDKTTPDGNRFVEWTYKPGQRMQLKVPIESWEDQFVLPTTAVVGEGAEAYVYRQEGDHFDQVSVQVLNRNRDAVVIADDGTLQKGDVIAGRGAYQLHLALKNKSGGGLDPHAGHNH</sequence>
<dbReference type="GO" id="GO:0030313">
    <property type="term" value="C:cell envelope"/>
    <property type="evidence" value="ECO:0007669"/>
    <property type="project" value="TreeGrafter"/>
</dbReference>
<dbReference type="Gene3D" id="2.40.420.20">
    <property type="match status" value="1"/>
</dbReference>
<proteinExistence type="predicted"/>
<keyword evidence="5" id="KW-1185">Reference proteome</keyword>
<dbReference type="GO" id="GO:0060003">
    <property type="term" value="P:copper ion export"/>
    <property type="evidence" value="ECO:0007669"/>
    <property type="project" value="TreeGrafter"/>
</dbReference>
<feature type="region of interest" description="Disordered" evidence="2">
    <location>
        <begin position="46"/>
        <end position="93"/>
    </location>
</feature>
<feature type="transmembrane region" description="Helical" evidence="3">
    <location>
        <begin position="21"/>
        <end position="39"/>
    </location>
</feature>
<keyword evidence="1" id="KW-0813">Transport</keyword>
<dbReference type="Gene3D" id="2.40.30.170">
    <property type="match status" value="1"/>
</dbReference>
<dbReference type="OrthoDB" id="235102at2"/>
<dbReference type="PANTHER" id="PTHR30097:SF4">
    <property type="entry name" value="SLR6042 PROTEIN"/>
    <property type="match status" value="1"/>
</dbReference>
<dbReference type="AlphaFoldDB" id="A0A5B9QSG8"/>
<evidence type="ECO:0000313" key="5">
    <source>
        <dbReference type="Proteomes" id="UP000323917"/>
    </source>
</evidence>
<dbReference type="KEGG" id="bgok:Pr1d_42000"/>
<feature type="compositionally biased region" description="Basic and acidic residues" evidence="2">
    <location>
        <begin position="62"/>
        <end position="93"/>
    </location>
</feature>